<reference evidence="1 2" key="1">
    <citation type="submission" date="2018-11" db="EMBL/GenBank/DDBJ databases">
        <title>Chryseotalea sanarue gen. nov., sp., nov., a member of the family Cytophagaceae, isolated from a brackish lake in Hamamatsu Japan.</title>
        <authorList>
            <person name="Maejima Y."/>
            <person name="Iino T."/>
            <person name="Muraguchi Y."/>
            <person name="Fukuda K."/>
            <person name="Ohkuma M."/>
            <person name="Moriuchi R."/>
            <person name="Dohra H."/>
            <person name="Kimbara K."/>
            <person name="Shintani M."/>
        </authorList>
    </citation>
    <scope>NUCLEOTIDE SEQUENCE [LARGE SCALE GENOMIC DNA]</scope>
    <source>
        <strain evidence="1 2">Ys</strain>
    </source>
</reference>
<protein>
    <submittedName>
        <fullName evidence="1">Uncharacterized protein</fullName>
    </submittedName>
</protein>
<gene>
    <name evidence="1" type="ORF">SanaruYs_11720</name>
</gene>
<name>A0A401U7U3_9BACT</name>
<organism evidence="1 2">
    <name type="scientific">Chryseotalea sanaruensis</name>
    <dbReference type="NCBI Taxonomy" id="2482724"/>
    <lineage>
        <taxon>Bacteria</taxon>
        <taxon>Pseudomonadati</taxon>
        <taxon>Bacteroidota</taxon>
        <taxon>Cytophagia</taxon>
        <taxon>Cytophagales</taxon>
        <taxon>Chryseotaleaceae</taxon>
        <taxon>Chryseotalea</taxon>
    </lineage>
</organism>
<comment type="caution">
    <text evidence="1">The sequence shown here is derived from an EMBL/GenBank/DDBJ whole genome shotgun (WGS) entry which is preliminary data.</text>
</comment>
<evidence type="ECO:0000313" key="1">
    <source>
        <dbReference type="EMBL" id="GCC50953.1"/>
    </source>
</evidence>
<dbReference type="Proteomes" id="UP000288227">
    <property type="component" value="Unassembled WGS sequence"/>
</dbReference>
<accession>A0A401U7U3</accession>
<evidence type="ECO:0000313" key="2">
    <source>
        <dbReference type="Proteomes" id="UP000288227"/>
    </source>
</evidence>
<dbReference type="RefSeq" id="WP_127121605.1">
    <property type="nucleotide sequence ID" value="NZ_BHXQ01000002.1"/>
</dbReference>
<sequence>MKIIQKIFIIMLLGNIACSFNNKEQVIEKFITDLKNNDISNVSLITKYYQNQDKSQNETLHLLSQQIDLLRTKLLNDCPMLSIQRHDGNSDLVKSFKLKTEGYDVDNIFYIICNDVIITPVLLEAEKIKSISTYSKTETGSKIFVIL</sequence>
<dbReference type="AlphaFoldDB" id="A0A401U7U3"/>
<keyword evidence="2" id="KW-1185">Reference proteome</keyword>
<dbReference type="EMBL" id="BHXQ01000002">
    <property type="protein sequence ID" value="GCC50953.1"/>
    <property type="molecule type" value="Genomic_DNA"/>
</dbReference>
<proteinExistence type="predicted"/>